<feature type="region of interest" description="Disordered" evidence="1">
    <location>
        <begin position="45"/>
        <end position="66"/>
    </location>
</feature>
<proteinExistence type="predicted"/>
<reference evidence="3" key="1">
    <citation type="submission" date="2025-08" db="UniProtKB">
        <authorList>
            <consortium name="RefSeq"/>
        </authorList>
    </citation>
    <scope>IDENTIFICATION</scope>
    <source>
        <tissue evidence="3">Entire body</tissue>
    </source>
</reference>
<organism evidence="2 3">
    <name type="scientific">Agrilus planipennis</name>
    <name type="common">Emerald ash borer</name>
    <name type="synonym">Agrilus marcopoli</name>
    <dbReference type="NCBI Taxonomy" id="224129"/>
    <lineage>
        <taxon>Eukaryota</taxon>
        <taxon>Metazoa</taxon>
        <taxon>Ecdysozoa</taxon>
        <taxon>Arthropoda</taxon>
        <taxon>Hexapoda</taxon>
        <taxon>Insecta</taxon>
        <taxon>Pterygota</taxon>
        <taxon>Neoptera</taxon>
        <taxon>Endopterygota</taxon>
        <taxon>Coleoptera</taxon>
        <taxon>Polyphaga</taxon>
        <taxon>Elateriformia</taxon>
        <taxon>Buprestoidea</taxon>
        <taxon>Buprestidae</taxon>
        <taxon>Agrilinae</taxon>
        <taxon>Agrilus</taxon>
    </lineage>
</organism>
<feature type="compositionally biased region" description="Acidic residues" evidence="1">
    <location>
        <begin position="49"/>
        <end position="64"/>
    </location>
</feature>
<dbReference type="Proteomes" id="UP000192223">
    <property type="component" value="Unplaced"/>
</dbReference>
<dbReference type="InParanoid" id="A0A7F5RJS5"/>
<evidence type="ECO:0000256" key="1">
    <source>
        <dbReference type="SAM" id="MobiDB-lite"/>
    </source>
</evidence>
<evidence type="ECO:0000313" key="2">
    <source>
        <dbReference type="Proteomes" id="UP000192223"/>
    </source>
</evidence>
<accession>A0A7F5RJS5</accession>
<dbReference type="AlphaFoldDB" id="A0A7F5RJS5"/>
<name>A0A7F5RJS5_AGRPL</name>
<dbReference type="RefSeq" id="XP_025836243.1">
    <property type="nucleotide sequence ID" value="XM_025980458.1"/>
</dbReference>
<keyword evidence="2" id="KW-1185">Reference proteome</keyword>
<dbReference type="GeneID" id="112906400"/>
<protein>
    <submittedName>
        <fullName evidence="3">Uncharacterized protein LOC112906400</fullName>
    </submittedName>
</protein>
<dbReference type="KEGG" id="apln:112906400"/>
<sequence>MSKRLYNPANQRDAEELLAVLNDLDSDDEYYEDFDNADQLDFVLLPPVDGEDSDQDDGPSDDELPPLITDLGRGLLAQFQLGPPGYGVAAECINMAHLVARAVFDFEVII</sequence>
<evidence type="ECO:0000313" key="3">
    <source>
        <dbReference type="RefSeq" id="XP_025836243.1"/>
    </source>
</evidence>
<gene>
    <name evidence="3" type="primary">LOC112906400</name>
</gene>